<evidence type="ECO:0000259" key="2">
    <source>
        <dbReference type="PROSITE" id="PS50020"/>
    </source>
</evidence>
<dbReference type="EMBL" id="HBFA01023614">
    <property type="protein sequence ID" value="CAD8673956.1"/>
    <property type="molecule type" value="Transcribed_RNA"/>
</dbReference>
<dbReference type="InterPro" id="IPR001202">
    <property type="entry name" value="WW_dom"/>
</dbReference>
<feature type="region of interest" description="Disordered" evidence="1">
    <location>
        <begin position="1"/>
        <end position="55"/>
    </location>
</feature>
<gene>
    <name evidence="3" type="ORF">POBO1169_LOCUS12022</name>
</gene>
<dbReference type="Gene3D" id="2.20.70.10">
    <property type="match status" value="1"/>
</dbReference>
<dbReference type="InterPro" id="IPR053233">
    <property type="entry name" value="ABRA-related"/>
</dbReference>
<reference evidence="3" key="1">
    <citation type="submission" date="2021-01" db="EMBL/GenBank/DDBJ databases">
        <authorList>
            <person name="Corre E."/>
            <person name="Pelletier E."/>
            <person name="Niang G."/>
            <person name="Scheremetjew M."/>
            <person name="Finn R."/>
            <person name="Kale V."/>
            <person name="Holt S."/>
            <person name="Cochrane G."/>
            <person name="Meng A."/>
            <person name="Brown T."/>
            <person name="Cohen L."/>
        </authorList>
    </citation>
    <scope>NUCLEOTIDE SEQUENCE</scope>
    <source>
        <strain evidence="3">CCMP722</strain>
    </source>
</reference>
<feature type="domain" description="WW" evidence="2">
    <location>
        <begin position="86"/>
        <end position="119"/>
    </location>
</feature>
<sequence>MAEAADPQVGAEVETGGTGNAEPGNVEPGSVEAGTSDPSDPGALKSGMAETEPSPEEVVSMGQYLGVNVETGESYLMAVAKEAVIAPVLAPWQEMEDENGNPYFYNHRTKQSTRRHPLDTKFLRLVSQLRQKQVTDDSSRQTWMQFSNTGKVYYYNFLDGSTSETCPDGAEIPSLAKDFIPAYDASNFGVDTEIPGGAPSTRPRPKPDIVNRDGILRELVFKSWWTEDSEKPDRGNSETAGGVLEKRYMTIKFDVYAQTFEIHLDNEELVRLYNLSSVTAKNGKPIQCWDLYVGAKLNLLGKTTTLMQGDLNTLHWLDKHAKRLRKIKASLQGELRKYETRALAAAVIYEKGVPGRKGATSLRALLEQVEKLCATLAQFRPSVAQRYANQATAPP</sequence>
<dbReference type="Pfam" id="PF00397">
    <property type="entry name" value="WW"/>
    <property type="match status" value="1"/>
</dbReference>
<evidence type="ECO:0000313" key="3">
    <source>
        <dbReference type="EMBL" id="CAD8673956.1"/>
    </source>
</evidence>
<dbReference type="PROSITE" id="PS50020">
    <property type="entry name" value="WW_DOMAIN_2"/>
    <property type="match status" value="1"/>
</dbReference>
<dbReference type="InterPro" id="IPR036020">
    <property type="entry name" value="WW_dom_sf"/>
</dbReference>
<dbReference type="CDD" id="cd00201">
    <property type="entry name" value="WW"/>
    <property type="match status" value="1"/>
</dbReference>
<evidence type="ECO:0000256" key="1">
    <source>
        <dbReference type="SAM" id="MobiDB-lite"/>
    </source>
</evidence>
<dbReference type="SUPFAM" id="SSF51045">
    <property type="entry name" value="WW domain"/>
    <property type="match status" value="1"/>
</dbReference>
<organism evidence="3">
    <name type="scientific">Pyramimonas obovata</name>
    <dbReference type="NCBI Taxonomy" id="1411642"/>
    <lineage>
        <taxon>Eukaryota</taxon>
        <taxon>Viridiplantae</taxon>
        <taxon>Chlorophyta</taxon>
        <taxon>Pyramimonadophyceae</taxon>
        <taxon>Pyramimonadales</taxon>
        <taxon>Pyramimonadaceae</taxon>
        <taxon>Pyramimonas</taxon>
        <taxon>Pyramimonas incertae sedis</taxon>
    </lineage>
</organism>
<accession>A0A7S0WN84</accession>
<protein>
    <recommendedName>
        <fullName evidence="2">WW domain-containing protein</fullName>
    </recommendedName>
</protein>
<dbReference type="PANTHER" id="PTHR21715">
    <property type="entry name" value="RH04127P"/>
    <property type="match status" value="1"/>
</dbReference>
<dbReference type="AlphaFoldDB" id="A0A7S0WN84"/>
<proteinExistence type="predicted"/>
<dbReference type="SMART" id="SM00456">
    <property type="entry name" value="WW"/>
    <property type="match status" value="2"/>
</dbReference>
<name>A0A7S0WN84_9CHLO</name>
<dbReference type="PANTHER" id="PTHR21715:SF0">
    <property type="entry name" value="RH04127P"/>
    <property type="match status" value="1"/>
</dbReference>